<keyword evidence="4" id="KW-0630">Potassium</keyword>
<dbReference type="RefSeq" id="WP_093393856.1">
    <property type="nucleotide sequence ID" value="NZ_FOUU01000002.1"/>
</dbReference>
<dbReference type="Pfam" id="PF02254">
    <property type="entry name" value="TrkA_N"/>
    <property type="match status" value="2"/>
</dbReference>
<feature type="domain" description="RCK C-terminal" evidence="8">
    <location>
        <begin position="369"/>
        <end position="450"/>
    </location>
</feature>
<dbReference type="SUPFAM" id="SSF51735">
    <property type="entry name" value="NAD(P)-binding Rossmann-fold domains"/>
    <property type="match status" value="2"/>
</dbReference>
<dbReference type="PROSITE" id="PS51202">
    <property type="entry name" value="RCK_C"/>
    <property type="match status" value="2"/>
</dbReference>
<dbReference type="SUPFAM" id="SSF116726">
    <property type="entry name" value="TrkA C-terminal domain-like"/>
    <property type="match status" value="2"/>
</dbReference>
<dbReference type="Pfam" id="PF02080">
    <property type="entry name" value="TrkA_C"/>
    <property type="match status" value="2"/>
</dbReference>
<evidence type="ECO:0000259" key="8">
    <source>
        <dbReference type="PROSITE" id="PS51202"/>
    </source>
</evidence>
<dbReference type="NCBIfam" id="NF007041">
    <property type="entry name" value="PRK09496.3-4"/>
    <property type="match status" value="1"/>
</dbReference>
<feature type="domain" description="RCK N-terminal" evidence="7">
    <location>
        <begin position="232"/>
        <end position="350"/>
    </location>
</feature>
<dbReference type="PRINTS" id="PR00335">
    <property type="entry name" value="KUPTAKETRKA"/>
</dbReference>
<evidence type="ECO:0000256" key="5">
    <source>
        <dbReference type="ARBA" id="ARBA00023027"/>
    </source>
</evidence>
<dbReference type="GO" id="GO:0015079">
    <property type="term" value="F:potassium ion transmembrane transporter activity"/>
    <property type="evidence" value="ECO:0007669"/>
    <property type="project" value="InterPro"/>
</dbReference>
<gene>
    <name evidence="9" type="ORF">SAMN05660836_00941</name>
</gene>
<dbReference type="GO" id="GO:0005886">
    <property type="term" value="C:plasma membrane"/>
    <property type="evidence" value="ECO:0007669"/>
    <property type="project" value="InterPro"/>
</dbReference>
<name>A0A1I4SFR5_9BACT</name>
<evidence type="ECO:0000256" key="6">
    <source>
        <dbReference type="ARBA" id="ARBA00023065"/>
    </source>
</evidence>
<dbReference type="STRING" id="39841.SAMN05660836_00941"/>
<evidence type="ECO:0000313" key="9">
    <source>
        <dbReference type="EMBL" id="SFM63326.1"/>
    </source>
</evidence>
<keyword evidence="3" id="KW-0633">Potassium transport</keyword>
<protein>
    <recommendedName>
        <fullName evidence="1">Trk system potassium uptake protein TrkA</fullName>
    </recommendedName>
</protein>
<dbReference type="InterPro" id="IPR006037">
    <property type="entry name" value="RCK_C"/>
</dbReference>
<dbReference type="EMBL" id="FOUU01000002">
    <property type="protein sequence ID" value="SFM63326.1"/>
    <property type="molecule type" value="Genomic_DNA"/>
</dbReference>
<dbReference type="Gene3D" id="3.30.70.1450">
    <property type="entry name" value="Regulator of K+ conductance, C-terminal domain"/>
    <property type="match status" value="2"/>
</dbReference>
<dbReference type="AlphaFoldDB" id="A0A1I4SFR5"/>
<dbReference type="InterPro" id="IPR050721">
    <property type="entry name" value="Trk_Ktr_HKT_K-transport"/>
</dbReference>
<evidence type="ECO:0000256" key="3">
    <source>
        <dbReference type="ARBA" id="ARBA00022538"/>
    </source>
</evidence>
<dbReference type="InterPro" id="IPR006036">
    <property type="entry name" value="K_uptake_TrkA"/>
</dbReference>
<proteinExistence type="predicted"/>
<keyword evidence="10" id="KW-1185">Reference proteome</keyword>
<feature type="domain" description="RCK N-terminal" evidence="7">
    <location>
        <begin position="1"/>
        <end position="123"/>
    </location>
</feature>
<organism evidence="9 10">
    <name type="scientific">Thermodesulforhabdus norvegica</name>
    <dbReference type="NCBI Taxonomy" id="39841"/>
    <lineage>
        <taxon>Bacteria</taxon>
        <taxon>Pseudomonadati</taxon>
        <taxon>Thermodesulfobacteriota</taxon>
        <taxon>Syntrophobacteria</taxon>
        <taxon>Syntrophobacterales</taxon>
        <taxon>Thermodesulforhabdaceae</taxon>
        <taxon>Thermodesulforhabdus</taxon>
    </lineage>
</organism>
<keyword evidence="2" id="KW-0813">Transport</keyword>
<dbReference type="InterPro" id="IPR036291">
    <property type="entry name" value="NAD(P)-bd_dom_sf"/>
</dbReference>
<reference evidence="9 10" key="1">
    <citation type="submission" date="2016-10" db="EMBL/GenBank/DDBJ databases">
        <authorList>
            <person name="de Groot N.N."/>
        </authorList>
    </citation>
    <scope>NUCLEOTIDE SEQUENCE [LARGE SCALE GENOMIC DNA]</scope>
    <source>
        <strain evidence="9 10">DSM 9990</strain>
    </source>
</reference>
<evidence type="ECO:0000256" key="1">
    <source>
        <dbReference type="ARBA" id="ARBA00017378"/>
    </source>
</evidence>
<dbReference type="PROSITE" id="PS51201">
    <property type="entry name" value="RCK_N"/>
    <property type="match status" value="2"/>
</dbReference>
<dbReference type="Gene3D" id="3.40.50.720">
    <property type="entry name" value="NAD(P)-binding Rossmann-like Domain"/>
    <property type="match status" value="2"/>
</dbReference>
<dbReference type="PANTHER" id="PTHR43833:SF5">
    <property type="entry name" value="TRK SYSTEM POTASSIUM UPTAKE PROTEIN TRKA"/>
    <property type="match status" value="1"/>
</dbReference>
<dbReference type="OrthoDB" id="9775180at2"/>
<evidence type="ECO:0000313" key="10">
    <source>
        <dbReference type="Proteomes" id="UP000199611"/>
    </source>
</evidence>
<dbReference type="NCBIfam" id="NF007039">
    <property type="entry name" value="PRK09496.3-2"/>
    <property type="match status" value="1"/>
</dbReference>
<dbReference type="NCBIfam" id="NF007032">
    <property type="entry name" value="PRK09496.1-4"/>
    <property type="match status" value="1"/>
</dbReference>
<dbReference type="InterPro" id="IPR036721">
    <property type="entry name" value="RCK_C_sf"/>
</dbReference>
<dbReference type="Proteomes" id="UP000199611">
    <property type="component" value="Unassembled WGS sequence"/>
</dbReference>
<dbReference type="InterPro" id="IPR003148">
    <property type="entry name" value="RCK_N"/>
</dbReference>
<keyword evidence="5" id="KW-0520">NAD</keyword>
<sequence length="454" mass="49651">MNRIIIVGAGEVGYHIAKRLATENKEVVIIDRNPEALSRCENLLDVQPVLGSGNDPNVLMEAGIREADLFLAVTDSDETNIISSFFAGVLSPGVVKLARIRSDMYYGISRDILSRELKIDMIINPEEEAVKTVVRLLSVPDVEDVSEFAGGRVKLLGIRIDGCSPCIGRTVADIRAESGGLPFIIGVVFRDEHTLVPTGSDKIRENDLLYVACEQSVLRKVLAFFRCTPREVKNIMIIGGGHFGLKLAQTLEARNYSVKIVEKNAQRCDHLSSLLQRAVVIKGDGTDRDLLLEENIHHMDMVISATGDDGTNILCSLLAGKAGAARTITRVNRFAYIPMMSAVGLRNIVSSRLAAINTILQFVRRGRVVSAIALKGEDVEVLEVVAEPESGITGKPLKNIKFPRGVLILCLIRKDGAHIPTGDTVIEPGDRVVILSTRQSISAVERELMVKMRR</sequence>
<evidence type="ECO:0000256" key="4">
    <source>
        <dbReference type="ARBA" id="ARBA00022958"/>
    </source>
</evidence>
<keyword evidence="6" id="KW-0406">Ion transport</keyword>
<feature type="domain" description="RCK C-terminal" evidence="8">
    <location>
        <begin position="143"/>
        <end position="227"/>
    </location>
</feature>
<dbReference type="NCBIfam" id="NF007031">
    <property type="entry name" value="PRK09496.1-2"/>
    <property type="match status" value="1"/>
</dbReference>
<accession>A0A1I4SFR5</accession>
<evidence type="ECO:0000259" key="7">
    <source>
        <dbReference type="PROSITE" id="PS51201"/>
    </source>
</evidence>
<dbReference type="PANTHER" id="PTHR43833">
    <property type="entry name" value="POTASSIUM CHANNEL PROTEIN 2-RELATED-RELATED"/>
    <property type="match status" value="1"/>
</dbReference>
<evidence type="ECO:0000256" key="2">
    <source>
        <dbReference type="ARBA" id="ARBA00022448"/>
    </source>
</evidence>